<keyword evidence="7" id="KW-1185">Reference proteome</keyword>
<dbReference type="PANTHER" id="PTHR47506">
    <property type="entry name" value="TRANSCRIPTIONAL REGULATORY PROTEIN"/>
    <property type="match status" value="1"/>
</dbReference>
<feature type="domain" description="HTH tetR-type" evidence="5">
    <location>
        <begin position="10"/>
        <end position="70"/>
    </location>
</feature>
<keyword evidence="1" id="KW-0805">Transcription regulation</keyword>
<dbReference type="InterPro" id="IPR009057">
    <property type="entry name" value="Homeodomain-like_sf"/>
</dbReference>
<dbReference type="PANTHER" id="PTHR47506:SF7">
    <property type="entry name" value="TRANSCRIPTIONAL REGULATORY PROTEIN"/>
    <property type="match status" value="1"/>
</dbReference>
<comment type="caution">
    <text evidence="6">The sequence shown here is derived from an EMBL/GenBank/DDBJ whole genome shotgun (WGS) entry which is preliminary data.</text>
</comment>
<dbReference type="InterPro" id="IPR036271">
    <property type="entry name" value="Tet_transcr_reg_TetR-rel_C_sf"/>
</dbReference>
<feature type="DNA-binding region" description="H-T-H motif" evidence="4">
    <location>
        <begin position="33"/>
        <end position="52"/>
    </location>
</feature>
<evidence type="ECO:0000313" key="7">
    <source>
        <dbReference type="Proteomes" id="UP000612893"/>
    </source>
</evidence>
<evidence type="ECO:0000256" key="3">
    <source>
        <dbReference type="ARBA" id="ARBA00023163"/>
    </source>
</evidence>
<dbReference type="InterPro" id="IPR011075">
    <property type="entry name" value="TetR_C"/>
</dbReference>
<evidence type="ECO:0000313" key="6">
    <source>
        <dbReference type="EMBL" id="MBJ7600803.1"/>
    </source>
</evidence>
<reference evidence="6" key="1">
    <citation type="submission" date="2020-10" db="EMBL/GenBank/DDBJ databases">
        <title>Ca. Dormibacterota MAGs.</title>
        <authorList>
            <person name="Montgomery K."/>
        </authorList>
    </citation>
    <scope>NUCLEOTIDE SEQUENCE [LARGE SCALE GENOMIC DNA]</scope>
    <source>
        <strain evidence="6">SC8812_S17_10</strain>
    </source>
</reference>
<evidence type="ECO:0000259" key="5">
    <source>
        <dbReference type="PROSITE" id="PS50977"/>
    </source>
</evidence>
<dbReference type="Pfam" id="PF16925">
    <property type="entry name" value="TetR_C_13"/>
    <property type="match status" value="1"/>
</dbReference>
<dbReference type="EMBL" id="JAEKNR010000218">
    <property type="protein sequence ID" value="MBJ7600803.1"/>
    <property type="molecule type" value="Genomic_DNA"/>
</dbReference>
<accession>A0A934KE22</accession>
<name>A0A934KE22_9BACT</name>
<sequence length="213" mass="23112">MTARRVAREAGTAERILDVAERLVQLRGFNGFSYADVAAELGVTKASLHYHFPGKAELGEALINRYAGRFGEALQTIDLDGGDVHARLEAYAALYASVLREQRMCLCGMLAADYETLPPAMRGAVVRFFDDNEAWLERLLEQGQAEGSLRYPGRARDQAQLIIGALEGAMLVARPYGDPERFQAAAHRLLATLDMADVNGGDAKLRSASSPGA</sequence>
<dbReference type="RefSeq" id="WP_338204773.1">
    <property type="nucleotide sequence ID" value="NZ_JAEKNR010000218.1"/>
</dbReference>
<dbReference type="InterPro" id="IPR001647">
    <property type="entry name" value="HTH_TetR"/>
</dbReference>
<evidence type="ECO:0000256" key="4">
    <source>
        <dbReference type="PROSITE-ProRule" id="PRU00335"/>
    </source>
</evidence>
<dbReference type="Proteomes" id="UP000612893">
    <property type="component" value="Unassembled WGS sequence"/>
</dbReference>
<dbReference type="GO" id="GO:0003677">
    <property type="term" value="F:DNA binding"/>
    <property type="evidence" value="ECO:0007669"/>
    <property type="project" value="UniProtKB-UniRule"/>
</dbReference>
<evidence type="ECO:0000256" key="1">
    <source>
        <dbReference type="ARBA" id="ARBA00023015"/>
    </source>
</evidence>
<protein>
    <submittedName>
        <fullName evidence="6">TetR/AcrR family transcriptional regulator</fullName>
    </submittedName>
</protein>
<dbReference type="SUPFAM" id="SSF48498">
    <property type="entry name" value="Tetracyclin repressor-like, C-terminal domain"/>
    <property type="match status" value="1"/>
</dbReference>
<dbReference type="PROSITE" id="PS50977">
    <property type="entry name" value="HTH_TETR_2"/>
    <property type="match status" value="1"/>
</dbReference>
<dbReference type="PRINTS" id="PR00455">
    <property type="entry name" value="HTHTETR"/>
</dbReference>
<dbReference type="AlphaFoldDB" id="A0A934KE22"/>
<dbReference type="SUPFAM" id="SSF46689">
    <property type="entry name" value="Homeodomain-like"/>
    <property type="match status" value="1"/>
</dbReference>
<evidence type="ECO:0000256" key="2">
    <source>
        <dbReference type="ARBA" id="ARBA00023125"/>
    </source>
</evidence>
<dbReference type="Pfam" id="PF00440">
    <property type="entry name" value="TetR_N"/>
    <property type="match status" value="1"/>
</dbReference>
<organism evidence="6 7">
    <name type="scientific">Candidatus Nephthysia bennettiae</name>
    <dbReference type="NCBI Taxonomy" id="3127016"/>
    <lineage>
        <taxon>Bacteria</taxon>
        <taxon>Bacillati</taxon>
        <taxon>Candidatus Dormiibacterota</taxon>
        <taxon>Candidatus Dormibacteria</taxon>
        <taxon>Candidatus Dormibacterales</taxon>
        <taxon>Candidatus Dormibacteraceae</taxon>
        <taxon>Candidatus Nephthysia</taxon>
    </lineage>
</organism>
<keyword evidence="3" id="KW-0804">Transcription</keyword>
<proteinExistence type="predicted"/>
<keyword evidence="2 4" id="KW-0238">DNA-binding</keyword>
<gene>
    <name evidence="6" type="ORF">JF922_22375</name>
</gene>
<dbReference type="Gene3D" id="1.10.357.10">
    <property type="entry name" value="Tetracycline Repressor, domain 2"/>
    <property type="match status" value="1"/>
</dbReference>